<evidence type="ECO:0000256" key="1">
    <source>
        <dbReference type="SAM" id="SignalP"/>
    </source>
</evidence>
<feature type="chain" id="PRO_5046246425" evidence="1">
    <location>
        <begin position="22"/>
        <end position="142"/>
    </location>
</feature>
<accession>A0ABX1EWW9</accession>
<gene>
    <name evidence="2" type="ORF">HB662_07230</name>
</gene>
<feature type="signal peptide" evidence="1">
    <location>
        <begin position="1"/>
        <end position="21"/>
    </location>
</feature>
<evidence type="ECO:0000313" key="2">
    <source>
        <dbReference type="EMBL" id="NKE44564.1"/>
    </source>
</evidence>
<reference evidence="2 3" key="1">
    <citation type="submission" date="2020-03" db="EMBL/GenBank/DDBJ databases">
        <title>Roseomonas selenitidurans sp. nov. isolated from soil.</title>
        <authorList>
            <person name="Liu H."/>
        </authorList>
    </citation>
    <scope>NUCLEOTIDE SEQUENCE [LARGE SCALE GENOMIC DNA]</scope>
    <source>
        <strain evidence="2 3">JCM 15073</strain>
    </source>
</reference>
<keyword evidence="1" id="KW-0732">Signal</keyword>
<dbReference type="RefSeq" id="WP_168048666.1">
    <property type="nucleotide sequence ID" value="NZ_JAATJR010000002.1"/>
</dbReference>
<sequence length="142" mass="15445">MRRTLITAVIALAVAPQAVTAQEFDSGWRRIAPGDLVNLELTGGGIRLNNFVVAPVGPQREGQALVNYSFSATALKQVEERRSVRVELVGVNADRMPTITSSLAFNIGGTQPNRTSIDRHRFVALPADIEATEAYMLRVMVP</sequence>
<name>A0ABX1EWW9_9PROT</name>
<dbReference type="Proteomes" id="UP000765160">
    <property type="component" value="Unassembled WGS sequence"/>
</dbReference>
<proteinExistence type="predicted"/>
<evidence type="ECO:0000313" key="3">
    <source>
        <dbReference type="Proteomes" id="UP000765160"/>
    </source>
</evidence>
<keyword evidence="3" id="KW-1185">Reference proteome</keyword>
<comment type="caution">
    <text evidence="2">The sequence shown here is derived from an EMBL/GenBank/DDBJ whole genome shotgun (WGS) entry which is preliminary data.</text>
</comment>
<dbReference type="EMBL" id="JAAVTX010000002">
    <property type="protein sequence ID" value="NKE44564.1"/>
    <property type="molecule type" value="Genomic_DNA"/>
</dbReference>
<organism evidence="2 3">
    <name type="scientific">Falsiroseomonas frigidaquae</name>
    <dbReference type="NCBI Taxonomy" id="487318"/>
    <lineage>
        <taxon>Bacteria</taxon>
        <taxon>Pseudomonadati</taxon>
        <taxon>Pseudomonadota</taxon>
        <taxon>Alphaproteobacteria</taxon>
        <taxon>Acetobacterales</taxon>
        <taxon>Roseomonadaceae</taxon>
        <taxon>Falsiroseomonas</taxon>
    </lineage>
</organism>
<protein>
    <submittedName>
        <fullName evidence="2">Uncharacterized protein</fullName>
    </submittedName>
</protein>